<evidence type="ECO:0000313" key="2">
    <source>
        <dbReference type="Proteomes" id="UP000275846"/>
    </source>
</evidence>
<reference evidence="1 2" key="2">
    <citation type="submission" date="2018-11" db="EMBL/GenBank/DDBJ databases">
        <authorList>
            <consortium name="Pathogen Informatics"/>
        </authorList>
    </citation>
    <scope>NUCLEOTIDE SEQUENCE [LARGE SCALE GENOMIC DNA]</scope>
    <source>
        <strain evidence="1 2">NST_G2</strain>
    </source>
</reference>
<dbReference type="InterPro" id="IPR036691">
    <property type="entry name" value="Endo/exonu/phosph_ase_sf"/>
</dbReference>
<dbReference type="EMBL" id="UYSU01032722">
    <property type="protein sequence ID" value="VDL90416.1"/>
    <property type="molecule type" value="Genomic_DNA"/>
</dbReference>
<dbReference type="AlphaFoldDB" id="A0A183SII3"/>
<dbReference type="WBParaSite" id="SSLN_0000417501-mRNA-1">
    <property type="protein sequence ID" value="SSLN_0000417501-mRNA-1"/>
    <property type="gene ID" value="SSLN_0000417501"/>
</dbReference>
<evidence type="ECO:0000313" key="1">
    <source>
        <dbReference type="EMBL" id="VDL90416.1"/>
    </source>
</evidence>
<dbReference type="OrthoDB" id="10030815at2759"/>
<dbReference type="Gene3D" id="3.60.10.10">
    <property type="entry name" value="Endonuclease/exonuclease/phosphatase"/>
    <property type="match status" value="1"/>
</dbReference>
<sequence>MTEASYTDWVFPAATPRAAAMTSGLNQVRFSRVVCVSTPGTSAPFTLLFTLSCSPCTSSLCPLPSLLFPSHSSLPSYLSPLLPLLFPLFPPPSSLPSLTHTSPLLSSPSPLSLPSSSTVEKWTALVARELARYDVDIADLIETRFSEQGQLEDVGANYTLFYGGRPKGINDRLMSLRLPLWGDKFANIINAHTPPMTSFDAKKDKFYEDLHALLVTVCKAYKLIVLSDFNARFGTDHTTWSKVLWPHVLEGLYGNGPLLLRTCAKHCLIMINTFFRLPMWRKATWVHPRSINWYLLD</sequence>
<gene>
    <name evidence="1" type="ORF">SSLN_LOCUS4031</name>
</gene>
<keyword evidence="2" id="KW-1185">Reference proteome</keyword>
<accession>A0A183SII3</accession>
<dbReference type="SUPFAM" id="SSF56219">
    <property type="entry name" value="DNase I-like"/>
    <property type="match status" value="1"/>
</dbReference>
<proteinExistence type="predicted"/>
<dbReference type="Proteomes" id="UP000275846">
    <property type="component" value="Unassembled WGS sequence"/>
</dbReference>
<organism evidence="3">
    <name type="scientific">Schistocephalus solidus</name>
    <name type="common">Tapeworm</name>
    <dbReference type="NCBI Taxonomy" id="70667"/>
    <lineage>
        <taxon>Eukaryota</taxon>
        <taxon>Metazoa</taxon>
        <taxon>Spiralia</taxon>
        <taxon>Lophotrochozoa</taxon>
        <taxon>Platyhelminthes</taxon>
        <taxon>Cestoda</taxon>
        <taxon>Eucestoda</taxon>
        <taxon>Diphyllobothriidea</taxon>
        <taxon>Diphyllobothriidae</taxon>
        <taxon>Schistocephalus</taxon>
    </lineage>
</organism>
<evidence type="ECO:0000313" key="3">
    <source>
        <dbReference type="WBParaSite" id="SSLN_0000417501-mRNA-1"/>
    </source>
</evidence>
<name>A0A183SII3_SCHSO</name>
<reference evidence="3" key="1">
    <citation type="submission" date="2016-06" db="UniProtKB">
        <authorList>
            <consortium name="WormBaseParasite"/>
        </authorList>
    </citation>
    <scope>IDENTIFICATION</scope>
</reference>
<protein>
    <submittedName>
        <fullName evidence="3">Endo/exonuclease/phosphatase domain-containing protein</fullName>
    </submittedName>
</protein>